<sequence length="197" mass="21552">MEERQIPVVTVSLPTYTITEPPDIEAIGPVIDEVVCANFGQADERILALRGVSLIDHPGHTHDSLAEVILATGVDRYDPERVGPTDAGYAAYGVELHVGHCAVSATSLRTLWAKSPTFHGTISPSVFAKWASDFYQGPPVDRGGVPLRIDLITIYDPAHLEGIQIPFHGDEKPPYSACRFKYPDRRRDALLGLVKIL</sequence>
<evidence type="ECO:0000313" key="1">
    <source>
        <dbReference type="EMBL" id="MFC3765689.1"/>
    </source>
</evidence>
<protein>
    <submittedName>
        <fullName evidence="1">Uncharacterized protein</fullName>
    </submittedName>
</protein>
<organism evidence="1 2">
    <name type="scientific">Tenggerimyces flavus</name>
    <dbReference type="NCBI Taxonomy" id="1708749"/>
    <lineage>
        <taxon>Bacteria</taxon>
        <taxon>Bacillati</taxon>
        <taxon>Actinomycetota</taxon>
        <taxon>Actinomycetes</taxon>
        <taxon>Propionibacteriales</taxon>
        <taxon>Nocardioidaceae</taxon>
        <taxon>Tenggerimyces</taxon>
    </lineage>
</organism>
<reference evidence="2" key="1">
    <citation type="journal article" date="2019" name="Int. J. Syst. Evol. Microbiol.">
        <title>The Global Catalogue of Microorganisms (GCM) 10K type strain sequencing project: providing services to taxonomists for standard genome sequencing and annotation.</title>
        <authorList>
            <consortium name="The Broad Institute Genomics Platform"/>
            <consortium name="The Broad Institute Genome Sequencing Center for Infectious Disease"/>
            <person name="Wu L."/>
            <person name="Ma J."/>
        </authorList>
    </citation>
    <scope>NUCLEOTIDE SEQUENCE [LARGE SCALE GENOMIC DNA]</scope>
    <source>
        <strain evidence="2">CGMCC 4.7241</strain>
    </source>
</reference>
<accession>A0ABV7YN93</accession>
<evidence type="ECO:0000313" key="2">
    <source>
        <dbReference type="Proteomes" id="UP001595699"/>
    </source>
</evidence>
<dbReference type="RefSeq" id="WP_205116414.1">
    <property type="nucleotide sequence ID" value="NZ_JAFBCM010000001.1"/>
</dbReference>
<dbReference type="EMBL" id="JBHRZH010000041">
    <property type="protein sequence ID" value="MFC3765689.1"/>
    <property type="molecule type" value="Genomic_DNA"/>
</dbReference>
<gene>
    <name evidence="1" type="ORF">ACFOUW_32975</name>
</gene>
<name>A0ABV7YN93_9ACTN</name>
<dbReference type="Proteomes" id="UP001595699">
    <property type="component" value="Unassembled WGS sequence"/>
</dbReference>
<proteinExistence type="predicted"/>
<keyword evidence="2" id="KW-1185">Reference proteome</keyword>
<comment type="caution">
    <text evidence="1">The sequence shown here is derived from an EMBL/GenBank/DDBJ whole genome shotgun (WGS) entry which is preliminary data.</text>
</comment>